<accession>A0A370TV96</accession>
<dbReference type="AlphaFoldDB" id="A0A370TV96"/>
<dbReference type="OrthoDB" id="5409998at2759"/>
<organism evidence="2 3">
    <name type="scientific">Venustampulla echinocandica</name>
    <dbReference type="NCBI Taxonomy" id="2656787"/>
    <lineage>
        <taxon>Eukaryota</taxon>
        <taxon>Fungi</taxon>
        <taxon>Dikarya</taxon>
        <taxon>Ascomycota</taxon>
        <taxon>Pezizomycotina</taxon>
        <taxon>Leotiomycetes</taxon>
        <taxon>Helotiales</taxon>
        <taxon>Pleuroascaceae</taxon>
        <taxon>Venustampulla</taxon>
    </lineage>
</organism>
<name>A0A370TV96_9HELO</name>
<dbReference type="EMBL" id="NPIC01000002">
    <property type="protein sequence ID" value="RDL39446.1"/>
    <property type="molecule type" value="Genomic_DNA"/>
</dbReference>
<feature type="compositionally biased region" description="Polar residues" evidence="1">
    <location>
        <begin position="101"/>
        <end position="114"/>
    </location>
</feature>
<dbReference type="STRING" id="2656787.A0A370TV96"/>
<evidence type="ECO:0000256" key="1">
    <source>
        <dbReference type="SAM" id="MobiDB-lite"/>
    </source>
</evidence>
<dbReference type="Proteomes" id="UP000254866">
    <property type="component" value="Unassembled WGS sequence"/>
</dbReference>
<evidence type="ECO:0000313" key="2">
    <source>
        <dbReference type="EMBL" id="RDL39446.1"/>
    </source>
</evidence>
<keyword evidence="3" id="KW-1185">Reference proteome</keyword>
<feature type="compositionally biased region" description="Basic and acidic residues" evidence="1">
    <location>
        <begin position="133"/>
        <end position="144"/>
    </location>
</feature>
<gene>
    <name evidence="2" type="ORF">BP5553_03786</name>
</gene>
<evidence type="ECO:0000313" key="3">
    <source>
        <dbReference type="Proteomes" id="UP000254866"/>
    </source>
</evidence>
<feature type="region of interest" description="Disordered" evidence="1">
    <location>
        <begin position="94"/>
        <end position="230"/>
    </location>
</feature>
<dbReference type="RefSeq" id="XP_031872102.1">
    <property type="nucleotide sequence ID" value="XM_032012409.1"/>
</dbReference>
<protein>
    <submittedName>
        <fullName evidence="2">Uncharacterized protein</fullName>
    </submittedName>
</protein>
<comment type="caution">
    <text evidence="2">The sequence shown here is derived from an EMBL/GenBank/DDBJ whole genome shotgun (WGS) entry which is preliminary data.</text>
</comment>
<proteinExistence type="predicted"/>
<dbReference type="GeneID" id="43596635"/>
<sequence length="361" mass="39108">MAQPPRTKHPLDILQGMINGILIETGRALKTSTKDGRRALSSNNPRLQSTIPPAVETFQQALDELECDILRAKSVLSRDLEEARLKRIALETPANIPEEAPQNNGIATESTEPETQPVEVNDSLQATEPEPSPIKEERQPRSPEKQQLPDITQEPMPDEPKDAPAIASGTPKGLQIPSPPASYNEANTTTNPIGLGINTEAKPDDSDPTTNGPQDPSIDSLFDIPDNDDTNIDLNFDSMDFSFNTNTNTQTQDQPQTQNDDFDLSAFGNTSPDFNLPSLNPPKDANSENIEKAAENKPVEDLLNLGANVGGGDSMDLDLNLDMVGAEDSAFDDMFFDNEGGMSAGGEMEHDTYDSAFFGLS</sequence>
<reference evidence="2 3" key="1">
    <citation type="journal article" date="2018" name="IMA Fungus">
        <title>IMA Genome-F 9: Draft genome sequence of Annulohypoxylon stygium, Aspergillus mulundensis, Berkeleyomyces basicola (syn. Thielaviopsis basicola), Ceratocystis smalleyi, two Cercospora beticola strains, Coleophoma cylindrospora, Fusarium fracticaudum, Phialophora cf. hyalina, and Morchella septimelata.</title>
        <authorList>
            <person name="Wingfield B.D."/>
            <person name="Bills G.F."/>
            <person name="Dong Y."/>
            <person name="Huang W."/>
            <person name="Nel W.J."/>
            <person name="Swalarsk-Parry B.S."/>
            <person name="Vaghefi N."/>
            <person name="Wilken P.M."/>
            <person name="An Z."/>
            <person name="de Beer Z.W."/>
            <person name="De Vos L."/>
            <person name="Chen L."/>
            <person name="Duong T.A."/>
            <person name="Gao Y."/>
            <person name="Hammerbacher A."/>
            <person name="Kikkert J.R."/>
            <person name="Li Y."/>
            <person name="Li H."/>
            <person name="Li K."/>
            <person name="Li Q."/>
            <person name="Liu X."/>
            <person name="Ma X."/>
            <person name="Naidoo K."/>
            <person name="Pethybridge S.J."/>
            <person name="Sun J."/>
            <person name="Steenkamp E.T."/>
            <person name="van der Nest M.A."/>
            <person name="van Wyk S."/>
            <person name="Wingfield M.J."/>
            <person name="Xiong C."/>
            <person name="Yue Q."/>
            <person name="Zhang X."/>
        </authorList>
    </citation>
    <scope>NUCLEOTIDE SEQUENCE [LARGE SCALE GENOMIC DNA]</scope>
    <source>
        <strain evidence="2 3">BP 5553</strain>
    </source>
</reference>